<dbReference type="InterPro" id="IPR020846">
    <property type="entry name" value="MFS_dom"/>
</dbReference>
<gene>
    <name evidence="10" type="ORF">GCM10007276_18160</name>
</gene>
<evidence type="ECO:0000256" key="8">
    <source>
        <dbReference type="RuleBase" id="RU365088"/>
    </source>
</evidence>
<sequence>MWKAHWAARPADAIRGEPELIRGALPVVTDRPIDPAAPHHRTLNRAALMLGFLTVIGPLGIDVYLPAFSAIAADLTVPHASVELSLVSYLVALSLGQAVYGPLADRFGRRPPLTAGLCLCLVACLGAALAPSLEMLVAMRFLQGMGACACVVIARAIARDIGKGHEVARLIAMMAMVQAVSPMLAPALGGMLLLHFSWRWIFGATALVVLMAVALVMLRLPETLGSARRAHGLGPAFARYGRLAADRHYMLIILAGGFASGGFFAYLSGSSFVLVTLYGLSPQQYALFFGANALLMVAAAQVSARLARRVAASVLMRAVMLVYASCAALLFAVASLGFGPIVVVTALVACLACQGMVFPIVAMRALAPYAHAAGAASALMGVVQYACGALSSSLVSALADGTAMPMVGMMLACAVISCLLAWVAGSDKA</sequence>
<evidence type="ECO:0000313" key="10">
    <source>
        <dbReference type="EMBL" id="GGE41137.1"/>
    </source>
</evidence>
<reference evidence="10" key="1">
    <citation type="journal article" date="2014" name="Int. J. Syst. Evol. Microbiol.">
        <title>Complete genome sequence of Corynebacterium casei LMG S-19264T (=DSM 44701T), isolated from a smear-ripened cheese.</title>
        <authorList>
            <consortium name="US DOE Joint Genome Institute (JGI-PGF)"/>
            <person name="Walter F."/>
            <person name="Albersmeier A."/>
            <person name="Kalinowski J."/>
            <person name="Ruckert C."/>
        </authorList>
    </citation>
    <scope>NUCLEOTIDE SEQUENCE</scope>
    <source>
        <strain evidence="10">CCM 7684</strain>
    </source>
</reference>
<dbReference type="EMBL" id="BMCP01000002">
    <property type="protein sequence ID" value="GGE41137.1"/>
    <property type="molecule type" value="Genomic_DNA"/>
</dbReference>
<keyword evidence="5 8" id="KW-0812">Transmembrane</keyword>
<dbReference type="SUPFAM" id="SSF103473">
    <property type="entry name" value="MFS general substrate transporter"/>
    <property type="match status" value="1"/>
</dbReference>
<feature type="transmembrane region" description="Helical" evidence="8">
    <location>
        <begin position="403"/>
        <end position="424"/>
    </location>
</feature>
<dbReference type="PROSITE" id="PS50850">
    <property type="entry name" value="MFS"/>
    <property type="match status" value="1"/>
</dbReference>
<comment type="similarity">
    <text evidence="2 8">Belongs to the major facilitator superfamily. Bcr/CmlA family.</text>
</comment>
<feature type="domain" description="Major facilitator superfamily (MFS) profile" evidence="9">
    <location>
        <begin position="46"/>
        <end position="429"/>
    </location>
</feature>
<keyword evidence="7 8" id="KW-0472">Membrane</keyword>
<proteinExistence type="inferred from homology"/>
<evidence type="ECO:0000256" key="7">
    <source>
        <dbReference type="ARBA" id="ARBA00023136"/>
    </source>
</evidence>
<evidence type="ECO:0000256" key="5">
    <source>
        <dbReference type="ARBA" id="ARBA00022692"/>
    </source>
</evidence>
<comment type="subcellular location">
    <subcellularLocation>
        <location evidence="8">Cell inner membrane</location>
        <topology evidence="8">Multi-pass membrane protein</topology>
    </subcellularLocation>
    <subcellularLocation>
        <location evidence="1">Cell membrane</location>
        <topology evidence="1">Multi-pass membrane protein</topology>
    </subcellularLocation>
</comment>
<feature type="transmembrane region" description="Helical" evidence="8">
    <location>
        <begin position="47"/>
        <end position="72"/>
    </location>
</feature>
<dbReference type="InterPro" id="IPR011701">
    <property type="entry name" value="MFS"/>
</dbReference>
<name>A0A8J2VVB1_9RHOB</name>
<feature type="transmembrane region" description="Helical" evidence="8">
    <location>
        <begin position="200"/>
        <end position="220"/>
    </location>
</feature>
<evidence type="ECO:0000313" key="11">
    <source>
        <dbReference type="Proteomes" id="UP000602745"/>
    </source>
</evidence>
<feature type="transmembrane region" description="Helical" evidence="8">
    <location>
        <begin position="113"/>
        <end position="131"/>
    </location>
</feature>
<evidence type="ECO:0000259" key="9">
    <source>
        <dbReference type="PROSITE" id="PS50850"/>
    </source>
</evidence>
<dbReference type="GO" id="GO:1990961">
    <property type="term" value="P:xenobiotic detoxification by transmembrane export across the plasma membrane"/>
    <property type="evidence" value="ECO:0007669"/>
    <property type="project" value="InterPro"/>
</dbReference>
<evidence type="ECO:0000256" key="1">
    <source>
        <dbReference type="ARBA" id="ARBA00004651"/>
    </source>
</evidence>
<accession>A0A8J2VVB1</accession>
<dbReference type="GO" id="GO:0042910">
    <property type="term" value="F:xenobiotic transmembrane transporter activity"/>
    <property type="evidence" value="ECO:0007669"/>
    <property type="project" value="InterPro"/>
</dbReference>
<dbReference type="AlphaFoldDB" id="A0A8J2VVB1"/>
<dbReference type="GO" id="GO:0005886">
    <property type="term" value="C:plasma membrane"/>
    <property type="evidence" value="ECO:0007669"/>
    <property type="project" value="UniProtKB-SubCell"/>
</dbReference>
<evidence type="ECO:0000256" key="3">
    <source>
        <dbReference type="ARBA" id="ARBA00022448"/>
    </source>
</evidence>
<feature type="transmembrane region" description="Helical" evidence="8">
    <location>
        <begin position="341"/>
        <end position="362"/>
    </location>
</feature>
<comment type="caution">
    <text evidence="10">The sequence shown here is derived from an EMBL/GenBank/DDBJ whole genome shotgun (WGS) entry which is preliminary data.</text>
</comment>
<keyword evidence="11" id="KW-1185">Reference proteome</keyword>
<dbReference type="Pfam" id="PF07690">
    <property type="entry name" value="MFS_1"/>
    <property type="match status" value="1"/>
</dbReference>
<dbReference type="InterPro" id="IPR004812">
    <property type="entry name" value="Efflux_drug-R_Bcr/CmlA"/>
</dbReference>
<reference evidence="10" key="2">
    <citation type="submission" date="2020-09" db="EMBL/GenBank/DDBJ databases">
        <authorList>
            <person name="Sun Q."/>
            <person name="Sedlacek I."/>
        </authorList>
    </citation>
    <scope>NUCLEOTIDE SEQUENCE</scope>
    <source>
        <strain evidence="10">CCM 7684</strain>
    </source>
</reference>
<feature type="transmembrane region" description="Helical" evidence="8">
    <location>
        <begin position="137"/>
        <end position="158"/>
    </location>
</feature>
<feature type="transmembrane region" description="Helical" evidence="8">
    <location>
        <begin position="369"/>
        <end position="391"/>
    </location>
</feature>
<keyword evidence="6 8" id="KW-1133">Transmembrane helix</keyword>
<feature type="transmembrane region" description="Helical" evidence="8">
    <location>
        <begin position="314"/>
        <end position="335"/>
    </location>
</feature>
<keyword evidence="3 8" id="KW-0813">Transport</keyword>
<feature type="transmembrane region" description="Helical" evidence="8">
    <location>
        <begin position="249"/>
        <end position="278"/>
    </location>
</feature>
<dbReference type="InterPro" id="IPR036259">
    <property type="entry name" value="MFS_trans_sf"/>
</dbReference>
<feature type="transmembrane region" description="Helical" evidence="8">
    <location>
        <begin position="284"/>
        <end position="302"/>
    </location>
</feature>
<organism evidence="10 11">
    <name type="scientific">Agaricicola taiwanensis</name>
    <dbReference type="NCBI Taxonomy" id="591372"/>
    <lineage>
        <taxon>Bacteria</taxon>
        <taxon>Pseudomonadati</taxon>
        <taxon>Pseudomonadota</taxon>
        <taxon>Alphaproteobacteria</taxon>
        <taxon>Rhodobacterales</taxon>
        <taxon>Paracoccaceae</taxon>
        <taxon>Agaricicola</taxon>
    </lineage>
</organism>
<dbReference type="Proteomes" id="UP000602745">
    <property type="component" value="Unassembled WGS sequence"/>
</dbReference>
<protein>
    <recommendedName>
        <fullName evidence="8">Bcr/CflA family efflux transporter</fullName>
    </recommendedName>
</protein>
<feature type="transmembrane region" description="Helical" evidence="8">
    <location>
        <begin position="170"/>
        <end position="194"/>
    </location>
</feature>
<evidence type="ECO:0000256" key="2">
    <source>
        <dbReference type="ARBA" id="ARBA00006236"/>
    </source>
</evidence>
<keyword evidence="4" id="KW-1003">Cell membrane</keyword>
<dbReference type="PANTHER" id="PTHR23502:SF132">
    <property type="entry name" value="POLYAMINE TRANSPORTER 2-RELATED"/>
    <property type="match status" value="1"/>
</dbReference>
<dbReference type="Gene3D" id="1.20.1720.10">
    <property type="entry name" value="Multidrug resistance protein D"/>
    <property type="match status" value="1"/>
</dbReference>
<dbReference type="PANTHER" id="PTHR23502">
    <property type="entry name" value="MAJOR FACILITATOR SUPERFAMILY"/>
    <property type="match status" value="1"/>
</dbReference>
<dbReference type="CDD" id="cd17320">
    <property type="entry name" value="MFS_MdfA_MDR_like"/>
    <property type="match status" value="1"/>
</dbReference>
<evidence type="ECO:0000256" key="6">
    <source>
        <dbReference type="ARBA" id="ARBA00022989"/>
    </source>
</evidence>
<keyword evidence="8" id="KW-0997">Cell inner membrane</keyword>
<feature type="transmembrane region" description="Helical" evidence="8">
    <location>
        <begin position="84"/>
        <end position="101"/>
    </location>
</feature>
<evidence type="ECO:0000256" key="4">
    <source>
        <dbReference type="ARBA" id="ARBA00022475"/>
    </source>
</evidence>
<dbReference type="NCBIfam" id="TIGR00710">
    <property type="entry name" value="efflux_Bcr_CflA"/>
    <property type="match status" value="1"/>
</dbReference>
<dbReference type="FunFam" id="1.20.1720.10:FF:000005">
    <property type="entry name" value="Bcr/CflA family efflux transporter"/>
    <property type="match status" value="1"/>
</dbReference>